<dbReference type="OrthoDB" id="4981342at2"/>
<evidence type="ECO:0000259" key="3">
    <source>
        <dbReference type="Pfam" id="PF12671"/>
    </source>
</evidence>
<reference evidence="4 5" key="1">
    <citation type="submission" date="2019-03" db="EMBL/GenBank/DDBJ databases">
        <title>Genomics of glacier-inhabiting Cryobacterium strains.</title>
        <authorList>
            <person name="Liu Q."/>
            <person name="Xin Y.-H."/>
        </authorList>
    </citation>
    <scope>NUCLEOTIDE SEQUENCE [LARGE SCALE GENOMIC DNA]</scope>
    <source>
        <strain evidence="4 5">Hh14</strain>
    </source>
</reference>
<feature type="signal peptide" evidence="2">
    <location>
        <begin position="1"/>
        <end position="27"/>
    </location>
</feature>
<feature type="chain" id="PRO_5038557722" description="Putative amidase domain-containing protein" evidence="2">
    <location>
        <begin position="28"/>
        <end position="228"/>
    </location>
</feature>
<evidence type="ECO:0000313" key="5">
    <source>
        <dbReference type="Proteomes" id="UP000297447"/>
    </source>
</evidence>
<feature type="domain" description="Putative amidase" evidence="3">
    <location>
        <begin position="74"/>
        <end position="217"/>
    </location>
</feature>
<keyword evidence="5" id="KW-1185">Reference proteome</keyword>
<dbReference type="PANTHER" id="PTHR40032">
    <property type="entry name" value="EXPORTED PROTEIN-RELATED"/>
    <property type="match status" value="1"/>
</dbReference>
<dbReference type="Proteomes" id="UP000297447">
    <property type="component" value="Unassembled WGS sequence"/>
</dbReference>
<dbReference type="EMBL" id="SOHE01000074">
    <property type="protein sequence ID" value="TFD46372.1"/>
    <property type="molecule type" value="Genomic_DNA"/>
</dbReference>
<feature type="region of interest" description="Disordered" evidence="1">
    <location>
        <begin position="32"/>
        <end position="58"/>
    </location>
</feature>
<accession>A0A4R8ZUG8</accession>
<sequence>MALTRWQKTGLGLVVVATVAVAGVALATAGTARTADPMATTDAAATPVPTATREVPAQTPAPVEVEVDPAVQAQLDYVLAHWAPETYNSAEYGVVNENDCVNFSSQALIERGWQMDDAWNNPMTGNAYAASSAWVSSTALMNYIADSGRATALTDDQRDQVKVGDVAQFDWDNSGDRDHTGIVTRVEGTGDDVSIFFAGHTLDSDYRSVDTAITEDHPGATAYYWSIP</sequence>
<evidence type="ECO:0000256" key="1">
    <source>
        <dbReference type="SAM" id="MobiDB-lite"/>
    </source>
</evidence>
<dbReference type="PANTHER" id="PTHR40032:SF1">
    <property type="entry name" value="EXPORTED PROTEIN"/>
    <property type="match status" value="1"/>
</dbReference>
<name>A0A4R8ZUG8_9MICO</name>
<comment type="caution">
    <text evidence="4">The sequence shown here is derived from an EMBL/GenBank/DDBJ whole genome shotgun (WGS) entry which is preliminary data.</text>
</comment>
<gene>
    <name evidence="4" type="ORF">E3T55_17345</name>
</gene>
<dbReference type="InterPro" id="IPR024301">
    <property type="entry name" value="Amidase_6"/>
</dbReference>
<dbReference type="Pfam" id="PF12671">
    <property type="entry name" value="Amidase_6"/>
    <property type="match status" value="1"/>
</dbReference>
<dbReference type="AlphaFoldDB" id="A0A4R8ZUG8"/>
<evidence type="ECO:0000313" key="4">
    <source>
        <dbReference type="EMBL" id="TFD46372.1"/>
    </source>
</evidence>
<organism evidence="4 5">
    <name type="scientific">Cryobacterium frigoriphilum</name>
    <dbReference type="NCBI Taxonomy" id="1259150"/>
    <lineage>
        <taxon>Bacteria</taxon>
        <taxon>Bacillati</taxon>
        <taxon>Actinomycetota</taxon>
        <taxon>Actinomycetes</taxon>
        <taxon>Micrococcales</taxon>
        <taxon>Microbacteriaceae</taxon>
        <taxon>Cryobacterium</taxon>
    </lineage>
</organism>
<dbReference type="RefSeq" id="WP_134520797.1">
    <property type="nucleotide sequence ID" value="NZ_SOHE01000074.1"/>
</dbReference>
<evidence type="ECO:0000256" key="2">
    <source>
        <dbReference type="SAM" id="SignalP"/>
    </source>
</evidence>
<protein>
    <recommendedName>
        <fullName evidence="3">Putative amidase domain-containing protein</fullName>
    </recommendedName>
</protein>
<proteinExistence type="predicted"/>
<keyword evidence="2" id="KW-0732">Signal</keyword>